<evidence type="ECO:0000313" key="4">
    <source>
        <dbReference type="EMBL" id="EEX70942.1"/>
    </source>
</evidence>
<dbReference type="InterPro" id="IPR018832">
    <property type="entry name" value="Pept_C25_gingipain_C"/>
</dbReference>
<name>C9LIX5_9BACT</name>
<dbReference type="eggNOG" id="COG1974">
    <property type="taxonomic scope" value="Bacteria"/>
</dbReference>
<keyword evidence="2" id="KW-0812">Transmembrane</keyword>
<dbReference type="STRING" id="626522.GCWU000325_02186"/>
<keyword evidence="1" id="KW-0378">Hydrolase</keyword>
<reference evidence="4" key="1">
    <citation type="submission" date="2009-09" db="EMBL/GenBank/DDBJ databases">
        <authorList>
            <person name="Weinstock G."/>
            <person name="Sodergren E."/>
            <person name="Clifton S."/>
            <person name="Fulton L."/>
            <person name="Fulton B."/>
            <person name="Courtney L."/>
            <person name="Fronick C."/>
            <person name="Harrison M."/>
            <person name="Strong C."/>
            <person name="Farmer C."/>
            <person name="Delahaunty K."/>
            <person name="Markovic C."/>
            <person name="Hall O."/>
            <person name="Minx P."/>
            <person name="Tomlinson C."/>
            <person name="Mitreva M."/>
            <person name="Nelson J."/>
            <person name="Hou S."/>
            <person name="Wollam A."/>
            <person name="Pepin K.H."/>
            <person name="Johnson M."/>
            <person name="Bhonagiri V."/>
            <person name="Nash W.E."/>
            <person name="Warren W."/>
            <person name="Chinwalla A."/>
            <person name="Mardis E.R."/>
            <person name="Wilson R.K."/>
        </authorList>
    </citation>
    <scope>NUCLEOTIDE SEQUENCE [LARGE SCALE GENOMIC DNA]</scope>
    <source>
        <strain evidence="4">ATCC 51259</strain>
    </source>
</reference>
<keyword evidence="5" id="KW-1185">Reference proteome</keyword>
<proteinExistence type="predicted"/>
<dbReference type="Pfam" id="PF10365">
    <property type="entry name" value="DUF2436"/>
    <property type="match status" value="1"/>
</dbReference>
<comment type="caution">
    <text evidence="4">The sequence shown here is derived from an EMBL/GenBank/DDBJ whole genome shotgun (WGS) entry which is preliminary data.</text>
</comment>
<organism evidence="4 5">
    <name type="scientific">Alloprevotella tannerae ATCC 51259</name>
    <dbReference type="NCBI Taxonomy" id="626522"/>
    <lineage>
        <taxon>Bacteria</taxon>
        <taxon>Pseudomonadati</taxon>
        <taxon>Bacteroidota</taxon>
        <taxon>Bacteroidia</taxon>
        <taxon>Bacteroidales</taxon>
        <taxon>Prevotellaceae</taxon>
        <taxon>Alloprevotella</taxon>
    </lineage>
</organism>
<dbReference type="EMBL" id="ACIJ02000023">
    <property type="protein sequence ID" value="EEX70942.1"/>
    <property type="molecule type" value="Genomic_DNA"/>
</dbReference>
<feature type="transmembrane region" description="Helical" evidence="2">
    <location>
        <begin position="52"/>
        <end position="70"/>
    </location>
</feature>
<gene>
    <name evidence="4" type="ORF">GCWU000325_02186</name>
</gene>
<sequence>MRVRRVILKILKSKQAIHFNNHKRPSLRYGVAPKGVSQGGIYYMYNTLRKNIYAAIAALFITMLALPITAQAQGKARIILEAHNVWGDGSGYQMLLDADHNLYGDKIPEKGALWDNANPPADLYNSFEYKIPGNADPSTTPQYMVVDGEGYVDIPAGVYDFCIAAPEAGKKIWIAGDKDGPTRADDYRFEAGKTYRFTMYAPDSGGDAAKLTITQTGEVQNYDLQICGTQVTSDNCGNLSWITGVNGKVSYDPSTKTLTLEKATIYAGQEQAITSRTDGLTIKLIGENNLNSSKSTMGITEALTITGKGATLNVVSENSCAVYSNTADITIENCSVNLKGEYGFLARNDDKPESLIIKEAKVTIDGKQGTIEDFTHLTMKDCGIIQPEGAVFDESRKTVVVNGERVKGKLVIAPNIYDLQIVGNNVSFENCGDLTIFDGVSGTVKYDPTNKVLTLKDAIISSTATNAIVSHIDGLTIELIGTNSLTTKENSTLSFTHPLTLTGGGTLNVKSQTDCAVFANETNLTINNCTVNAESGAYGIAGRDGSNEKLLIRNATVTAEGEKGSICDLNSLTLEYSNISQPSGAAFDGSLHGVALGGELVKTQVVIKRDPAGINTPTIDTAAKQGIYTISGVKLNGEAKDLPKGIYIVNGKKVVKK</sequence>
<evidence type="ECO:0000313" key="5">
    <source>
        <dbReference type="Proteomes" id="UP000003460"/>
    </source>
</evidence>
<evidence type="ECO:0000256" key="1">
    <source>
        <dbReference type="ARBA" id="ARBA00022801"/>
    </source>
</evidence>
<keyword evidence="2" id="KW-0472">Membrane</keyword>
<keyword evidence="2" id="KW-1133">Transmembrane helix</keyword>
<protein>
    <recommendedName>
        <fullName evidence="3">Peptidase C25 gingipain C-terminal domain-containing protein</fullName>
    </recommendedName>
</protein>
<evidence type="ECO:0000256" key="2">
    <source>
        <dbReference type="SAM" id="Phobius"/>
    </source>
</evidence>
<dbReference type="GO" id="GO:0016787">
    <property type="term" value="F:hydrolase activity"/>
    <property type="evidence" value="ECO:0007669"/>
    <property type="project" value="UniProtKB-KW"/>
</dbReference>
<feature type="domain" description="Peptidase C25 gingipain C-terminal" evidence="3">
    <location>
        <begin position="73"/>
        <end position="205"/>
    </location>
</feature>
<dbReference type="Proteomes" id="UP000003460">
    <property type="component" value="Unassembled WGS sequence"/>
</dbReference>
<dbReference type="HOGENOM" id="CLU_026286_0_0_10"/>
<evidence type="ECO:0000259" key="3">
    <source>
        <dbReference type="Pfam" id="PF10365"/>
    </source>
</evidence>
<accession>C9LIX5</accession>
<dbReference type="AlphaFoldDB" id="C9LIX5"/>